<dbReference type="InterPro" id="IPR035979">
    <property type="entry name" value="RBD_domain_sf"/>
</dbReference>
<evidence type="ECO:0000313" key="3">
    <source>
        <dbReference type="Proteomes" id="UP001151760"/>
    </source>
</evidence>
<gene>
    <name evidence="2" type="ORF">Tco_0728167</name>
</gene>
<evidence type="ECO:0000313" key="2">
    <source>
        <dbReference type="EMBL" id="GJS78286.1"/>
    </source>
</evidence>
<organism evidence="2 3">
    <name type="scientific">Tanacetum coccineum</name>
    <dbReference type="NCBI Taxonomy" id="301880"/>
    <lineage>
        <taxon>Eukaryota</taxon>
        <taxon>Viridiplantae</taxon>
        <taxon>Streptophyta</taxon>
        <taxon>Embryophyta</taxon>
        <taxon>Tracheophyta</taxon>
        <taxon>Spermatophyta</taxon>
        <taxon>Magnoliopsida</taxon>
        <taxon>eudicotyledons</taxon>
        <taxon>Gunneridae</taxon>
        <taxon>Pentapetalae</taxon>
        <taxon>asterids</taxon>
        <taxon>campanulids</taxon>
        <taxon>Asterales</taxon>
        <taxon>Asteraceae</taxon>
        <taxon>Asteroideae</taxon>
        <taxon>Anthemideae</taxon>
        <taxon>Anthemidinae</taxon>
        <taxon>Tanacetum</taxon>
    </lineage>
</organism>
<evidence type="ECO:0000256" key="1">
    <source>
        <dbReference type="SAM" id="MobiDB-lite"/>
    </source>
</evidence>
<dbReference type="SUPFAM" id="SSF54928">
    <property type="entry name" value="RNA-binding domain, RBD"/>
    <property type="match status" value="1"/>
</dbReference>
<proteinExistence type="predicted"/>
<dbReference type="CDD" id="cd00590">
    <property type="entry name" value="RRM_SF"/>
    <property type="match status" value="1"/>
</dbReference>
<dbReference type="EMBL" id="BQNB010010514">
    <property type="protein sequence ID" value="GJS78286.1"/>
    <property type="molecule type" value="Genomic_DNA"/>
</dbReference>
<name>A0ABQ4YMQ3_9ASTR</name>
<dbReference type="Proteomes" id="UP001151760">
    <property type="component" value="Unassembled WGS sequence"/>
</dbReference>
<feature type="region of interest" description="Disordered" evidence="1">
    <location>
        <begin position="1"/>
        <end position="20"/>
    </location>
</feature>
<reference evidence="2" key="1">
    <citation type="journal article" date="2022" name="Int. J. Mol. Sci.">
        <title>Draft Genome of Tanacetum Coccineum: Genomic Comparison of Closely Related Tanacetum-Family Plants.</title>
        <authorList>
            <person name="Yamashiro T."/>
            <person name="Shiraishi A."/>
            <person name="Nakayama K."/>
            <person name="Satake H."/>
        </authorList>
    </citation>
    <scope>NUCLEOTIDE SEQUENCE</scope>
</reference>
<reference evidence="2" key="2">
    <citation type="submission" date="2022-01" db="EMBL/GenBank/DDBJ databases">
        <authorList>
            <person name="Yamashiro T."/>
            <person name="Shiraishi A."/>
            <person name="Satake H."/>
            <person name="Nakayama K."/>
        </authorList>
    </citation>
    <scope>NUCLEOTIDE SEQUENCE</scope>
</reference>
<dbReference type="InterPro" id="IPR012677">
    <property type="entry name" value="Nucleotide-bd_a/b_plait_sf"/>
</dbReference>
<accession>A0ABQ4YMQ3</accession>
<sequence>MNYVREKTWDSNTPVRKRGGNGKRYGFVRFKHVNDVEGLLGRLQKTKIGDEPLRVKTVGRSVGYGMTEGLDNRDNRRFVDVINEGNKKSKEKANYNNATGKVSHKDFDVGKDWLWVQTGQKELLGWRRRYQQRVDSKECGREVKARCFLAELLVLCEERGLIVLLD</sequence>
<dbReference type="Gene3D" id="3.30.70.330">
    <property type="match status" value="1"/>
</dbReference>
<keyword evidence="3" id="KW-1185">Reference proteome</keyword>
<comment type="caution">
    <text evidence="2">The sequence shown here is derived from an EMBL/GenBank/DDBJ whole genome shotgun (WGS) entry which is preliminary data.</text>
</comment>
<protein>
    <submittedName>
        <fullName evidence="2">Transposon TX1</fullName>
    </submittedName>
</protein>